<evidence type="ECO:0000259" key="4">
    <source>
        <dbReference type="Pfam" id="PF20789"/>
    </source>
</evidence>
<dbReference type="InterPro" id="IPR042171">
    <property type="entry name" value="Acyl-CoA_hotdog"/>
</dbReference>
<protein>
    <submittedName>
        <fullName evidence="5">Thioesterase family protein</fullName>
    </submittedName>
</protein>
<dbReference type="PANTHER" id="PTHR11066">
    <property type="entry name" value="ACYL-COA THIOESTERASE"/>
    <property type="match status" value="1"/>
</dbReference>
<gene>
    <name evidence="5" type="ORF">P7079_05820</name>
</gene>
<accession>A0ABY8FZC5</accession>
<dbReference type="InterPro" id="IPR049449">
    <property type="entry name" value="TesB_ACOT8-like_N"/>
</dbReference>
<reference evidence="5 6" key="1">
    <citation type="submission" date="2023-03" db="EMBL/GenBank/DDBJ databases">
        <title>Complete genome of Arcanobacterium canis strain DSM 25104 isolated in 2010 from a canine otitis externa in Germany.</title>
        <authorList>
            <person name="Borowiak M."/>
            <person name="Kreitlow A."/>
            <person name="Malorny B."/>
            <person name="Laemmler C."/>
            <person name="Prenger-Berninghoff E."/>
            <person name="Ploetz M."/>
            <person name="Abdulmawjood A."/>
        </authorList>
    </citation>
    <scope>NUCLEOTIDE SEQUENCE [LARGE SCALE GENOMIC DNA]</scope>
    <source>
        <strain evidence="5 6">DSM 25104</strain>
    </source>
</reference>
<dbReference type="InterPro" id="IPR049450">
    <property type="entry name" value="ACOT8-like_C"/>
</dbReference>
<keyword evidence="6" id="KW-1185">Reference proteome</keyword>
<name>A0ABY8FZC5_9ACTO</name>
<organism evidence="5 6">
    <name type="scientific">Arcanobacterium canis</name>
    <dbReference type="NCBI Taxonomy" id="999183"/>
    <lineage>
        <taxon>Bacteria</taxon>
        <taxon>Bacillati</taxon>
        <taxon>Actinomycetota</taxon>
        <taxon>Actinomycetes</taxon>
        <taxon>Actinomycetales</taxon>
        <taxon>Actinomycetaceae</taxon>
        <taxon>Arcanobacterium</taxon>
    </lineage>
</organism>
<evidence type="ECO:0000256" key="2">
    <source>
        <dbReference type="ARBA" id="ARBA00022801"/>
    </source>
</evidence>
<evidence type="ECO:0000259" key="3">
    <source>
        <dbReference type="Pfam" id="PF13622"/>
    </source>
</evidence>
<dbReference type="RefSeq" id="WP_278012346.1">
    <property type="nucleotide sequence ID" value="NZ_CP121208.1"/>
</dbReference>
<dbReference type="InterPro" id="IPR003703">
    <property type="entry name" value="Acyl_CoA_thio"/>
</dbReference>
<dbReference type="Proteomes" id="UP001215216">
    <property type="component" value="Chromosome"/>
</dbReference>
<sequence>MPTFIPMPTTTAEPLGSVLRTLRLRRNSFRSFEGTNLNQVTGRVYGGQVFAQAVVAAQATLKPAESGRQIHSITAAFLRPGVLEEPVQFDVAEILDGRSFSTRIVQASQFGKTIFNARASFQEVQPGVEHESPTPVAPDPEQLGSSTDFFANLDLPIARTLNSTNAVDIRHVQQPLWLRPAPQSTEPNLIWFRLRSPMPQASQTLQRAILAYATDQFMLEPIMRIHSMFWLDPALSLATLDHQIWWHRDVDMSEWILAELTSPSAQGGRGMTIAKFFQHNHHVATMTQEGMVRHKSRG</sequence>
<feature type="domain" description="Acyl-CoA thioesterase-like N-terminal HotDog" evidence="3">
    <location>
        <begin position="41"/>
        <end position="122"/>
    </location>
</feature>
<dbReference type="CDD" id="cd03444">
    <property type="entry name" value="Thioesterase_II_repeat1"/>
    <property type="match status" value="1"/>
</dbReference>
<keyword evidence="2" id="KW-0378">Hydrolase</keyword>
<evidence type="ECO:0000313" key="5">
    <source>
        <dbReference type="EMBL" id="WFM82920.1"/>
    </source>
</evidence>
<dbReference type="Pfam" id="PF20789">
    <property type="entry name" value="4HBT_3C"/>
    <property type="match status" value="1"/>
</dbReference>
<dbReference type="Gene3D" id="2.40.160.210">
    <property type="entry name" value="Acyl-CoA thioesterase, double hotdog domain"/>
    <property type="match status" value="1"/>
</dbReference>
<dbReference type="PANTHER" id="PTHR11066:SF34">
    <property type="entry name" value="ACYL-COENZYME A THIOESTERASE 8"/>
    <property type="match status" value="1"/>
</dbReference>
<feature type="domain" description="Acyl-CoA thioesterase-like C-terminal" evidence="4">
    <location>
        <begin position="161"/>
        <end position="292"/>
    </location>
</feature>
<dbReference type="EMBL" id="CP121208">
    <property type="protein sequence ID" value="WFM82920.1"/>
    <property type="molecule type" value="Genomic_DNA"/>
</dbReference>
<dbReference type="CDD" id="cd03445">
    <property type="entry name" value="Thioesterase_II_repeat2"/>
    <property type="match status" value="1"/>
</dbReference>
<comment type="similarity">
    <text evidence="1">Belongs to the C/M/P thioester hydrolase family.</text>
</comment>
<dbReference type="Pfam" id="PF13622">
    <property type="entry name" value="4HBT_3"/>
    <property type="match status" value="1"/>
</dbReference>
<dbReference type="SUPFAM" id="SSF54637">
    <property type="entry name" value="Thioesterase/thiol ester dehydrase-isomerase"/>
    <property type="match status" value="2"/>
</dbReference>
<evidence type="ECO:0000313" key="6">
    <source>
        <dbReference type="Proteomes" id="UP001215216"/>
    </source>
</evidence>
<dbReference type="InterPro" id="IPR029069">
    <property type="entry name" value="HotDog_dom_sf"/>
</dbReference>
<proteinExistence type="inferred from homology"/>
<evidence type="ECO:0000256" key="1">
    <source>
        <dbReference type="ARBA" id="ARBA00006538"/>
    </source>
</evidence>